<dbReference type="EMBL" id="MCGT01000020">
    <property type="protein sequence ID" value="ORX51580.1"/>
    <property type="molecule type" value="Genomic_DNA"/>
</dbReference>
<dbReference type="AlphaFoldDB" id="A0A1X2GDV7"/>
<name>A0A1X2GDV7_9FUNG</name>
<keyword evidence="1" id="KW-0472">Membrane</keyword>
<dbReference type="Proteomes" id="UP000242146">
    <property type="component" value="Unassembled WGS sequence"/>
</dbReference>
<sequence>MWVLLVLIPASTPHELTWPLLPPNKFVLLTVMTMPCLTMLLWSRLVMKKWILPNLLKEPGHHLVCLPADARVLSAYLPPDKPSSTCPTLSSPDCATIFCASFQYTVLYAHCFSNPQDPIIL</sequence>
<comment type="caution">
    <text evidence="2">The sequence shown here is derived from an EMBL/GenBank/DDBJ whole genome shotgun (WGS) entry which is preliminary data.</text>
</comment>
<keyword evidence="3" id="KW-1185">Reference proteome</keyword>
<feature type="transmembrane region" description="Helical" evidence="1">
    <location>
        <begin position="26"/>
        <end position="47"/>
    </location>
</feature>
<keyword evidence="1" id="KW-0812">Transmembrane</keyword>
<gene>
    <name evidence="2" type="ORF">DM01DRAFT_1080493</name>
</gene>
<organism evidence="2 3">
    <name type="scientific">Hesseltinella vesiculosa</name>
    <dbReference type="NCBI Taxonomy" id="101127"/>
    <lineage>
        <taxon>Eukaryota</taxon>
        <taxon>Fungi</taxon>
        <taxon>Fungi incertae sedis</taxon>
        <taxon>Mucoromycota</taxon>
        <taxon>Mucoromycotina</taxon>
        <taxon>Mucoromycetes</taxon>
        <taxon>Mucorales</taxon>
        <taxon>Cunninghamellaceae</taxon>
        <taxon>Hesseltinella</taxon>
    </lineage>
</organism>
<keyword evidence="1" id="KW-1133">Transmembrane helix</keyword>
<reference evidence="2 3" key="1">
    <citation type="submission" date="2016-07" db="EMBL/GenBank/DDBJ databases">
        <title>Pervasive Adenine N6-methylation of Active Genes in Fungi.</title>
        <authorList>
            <consortium name="DOE Joint Genome Institute"/>
            <person name="Mondo S.J."/>
            <person name="Dannebaum R.O."/>
            <person name="Kuo R.C."/>
            <person name="Labutti K."/>
            <person name="Haridas S."/>
            <person name="Kuo A."/>
            <person name="Salamov A."/>
            <person name="Ahrendt S.R."/>
            <person name="Lipzen A."/>
            <person name="Sullivan W."/>
            <person name="Andreopoulos W.B."/>
            <person name="Clum A."/>
            <person name="Lindquist E."/>
            <person name="Daum C."/>
            <person name="Ramamoorthy G.K."/>
            <person name="Gryganskyi A."/>
            <person name="Culley D."/>
            <person name="Magnuson J.K."/>
            <person name="James T.Y."/>
            <person name="O'Malley M.A."/>
            <person name="Stajich J.E."/>
            <person name="Spatafora J.W."/>
            <person name="Visel A."/>
            <person name="Grigoriev I.V."/>
        </authorList>
    </citation>
    <scope>NUCLEOTIDE SEQUENCE [LARGE SCALE GENOMIC DNA]</scope>
    <source>
        <strain evidence="2 3">NRRL 3301</strain>
    </source>
</reference>
<proteinExistence type="predicted"/>
<evidence type="ECO:0000313" key="3">
    <source>
        <dbReference type="Proteomes" id="UP000242146"/>
    </source>
</evidence>
<accession>A0A1X2GDV7</accession>
<evidence type="ECO:0000313" key="2">
    <source>
        <dbReference type="EMBL" id="ORX51580.1"/>
    </source>
</evidence>
<evidence type="ECO:0000256" key="1">
    <source>
        <dbReference type="SAM" id="Phobius"/>
    </source>
</evidence>
<protein>
    <submittedName>
        <fullName evidence="2">Uncharacterized protein</fullName>
    </submittedName>
</protein>